<evidence type="ECO:0000256" key="3">
    <source>
        <dbReference type="ARBA" id="ARBA00022490"/>
    </source>
</evidence>
<dbReference type="Pfam" id="PF13374">
    <property type="entry name" value="TPR_10"/>
    <property type="match status" value="1"/>
</dbReference>
<keyword evidence="5" id="KW-0677">Repeat</keyword>
<keyword evidence="9" id="KW-0206">Cytoskeleton</keyword>
<accession>A0AAE2VAM4</accession>
<evidence type="ECO:0000256" key="6">
    <source>
        <dbReference type="ARBA" id="ARBA00022803"/>
    </source>
</evidence>
<dbReference type="InterPro" id="IPR019734">
    <property type="entry name" value="TPR_rpt"/>
</dbReference>
<evidence type="ECO:0000256" key="4">
    <source>
        <dbReference type="ARBA" id="ARBA00022701"/>
    </source>
</evidence>
<dbReference type="InterPro" id="IPR002151">
    <property type="entry name" value="Kinesin_light"/>
</dbReference>
<organism evidence="11 12">
    <name type="scientific">Oceaniferula flava</name>
    <dbReference type="NCBI Taxonomy" id="2800421"/>
    <lineage>
        <taxon>Bacteria</taxon>
        <taxon>Pseudomonadati</taxon>
        <taxon>Verrucomicrobiota</taxon>
        <taxon>Verrucomicrobiia</taxon>
        <taxon>Verrucomicrobiales</taxon>
        <taxon>Verrucomicrobiaceae</taxon>
        <taxon>Oceaniferula</taxon>
    </lineage>
</organism>
<dbReference type="PANTHER" id="PTHR45783">
    <property type="entry name" value="KINESIN LIGHT CHAIN"/>
    <property type="match status" value="1"/>
</dbReference>
<dbReference type="PANTHER" id="PTHR45783:SF3">
    <property type="entry name" value="KINESIN LIGHT CHAIN"/>
    <property type="match status" value="1"/>
</dbReference>
<evidence type="ECO:0000256" key="7">
    <source>
        <dbReference type="ARBA" id="ARBA00023054"/>
    </source>
</evidence>
<evidence type="ECO:0000256" key="1">
    <source>
        <dbReference type="ARBA" id="ARBA00004245"/>
    </source>
</evidence>
<evidence type="ECO:0000256" key="9">
    <source>
        <dbReference type="ARBA" id="ARBA00023212"/>
    </source>
</evidence>
<keyword evidence="3" id="KW-0963">Cytoplasm</keyword>
<dbReference type="SUPFAM" id="SSF48452">
    <property type="entry name" value="TPR-like"/>
    <property type="match status" value="3"/>
</dbReference>
<feature type="repeat" description="TPR" evidence="10">
    <location>
        <begin position="167"/>
        <end position="200"/>
    </location>
</feature>
<evidence type="ECO:0000313" key="11">
    <source>
        <dbReference type="EMBL" id="MBK1853455.1"/>
    </source>
</evidence>
<protein>
    <submittedName>
        <fullName evidence="11">Tetratricopeptide repeat protein</fullName>
    </submittedName>
</protein>
<reference evidence="11" key="1">
    <citation type="submission" date="2021-01" db="EMBL/GenBank/DDBJ databases">
        <title>Modified the classification status of verrucomicrobia.</title>
        <authorList>
            <person name="Feng X."/>
        </authorList>
    </citation>
    <scope>NUCLEOTIDE SEQUENCE</scope>
    <source>
        <strain evidence="11">5K15</strain>
    </source>
</reference>
<evidence type="ECO:0000256" key="2">
    <source>
        <dbReference type="ARBA" id="ARBA00009622"/>
    </source>
</evidence>
<dbReference type="GO" id="GO:0005737">
    <property type="term" value="C:cytoplasm"/>
    <property type="evidence" value="ECO:0007669"/>
    <property type="project" value="TreeGrafter"/>
</dbReference>
<dbReference type="Pfam" id="PF13424">
    <property type="entry name" value="TPR_12"/>
    <property type="match status" value="2"/>
</dbReference>
<comment type="caution">
    <text evidence="11">The sequence shown here is derived from an EMBL/GenBank/DDBJ whole genome shotgun (WGS) entry which is preliminary data.</text>
</comment>
<keyword evidence="12" id="KW-1185">Reference proteome</keyword>
<dbReference type="InterPro" id="IPR011990">
    <property type="entry name" value="TPR-like_helical_dom_sf"/>
</dbReference>
<dbReference type="Proteomes" id="UP000634206">
    <property type="component" value="Unassembled WGS sequence"/>
</dbReference>
<dbReference type="SMART" id="SM00028">
    <property type="entry name" value="TPR"/>
    <property type="match status" value="5"/>
</dbReference>
<dbReference type="EMBL" id="JAENIG010000001">
    <property type="protein sequence ID" value="MBK1853455.1"/>
    <property type="molecule type" value="Genomic_DNA"/>
</dbReference>
<dbReference type="Gene3D" id="1.25.40.10">
    <property type="entry name" value="Tetratricopeptide repeat domain"/>
    <property type="match status" value="2"/>
</dbReference>
<dbReference type="GO" id="GO:0005871">
    <property type="term" value="C:kinesin complex"/>
    <property type="evidence" value="ECO:0007669"/>
    <property type="project" value="InterPro"/>
</dbReference>
<proteinExistence type="inferred from homology"/>
<evidence type="ECO:0000256" key="8">
    <source>
        <dbReference type="ARBA" id="ARBA00023175"/>
    </source>
</evidence>
<evidence type="ECO:0000313" key="12">
    <source>
        <dbReference type="Proteomes" id="UP000634206"/>
    </source>
</evidence>
<dbReference type="GO" id="GO:0005874">
    <property type="term" value="C:microtubule"/>
    <property type="evidence" value="ECO:0007669"/>
    <property type="project" value="UniProtKB-KW"/>
</dbReference>
<dbReference type="GO" id="GO:0007018">
    <property type="term" value="P:microtubule-based movement"/>
    <property type="evidence" value="ECO:0007669"/>
    <property type="project" value="TreeGrafter"/>
</dbReference>
<dbReference type="AlphaFoldDB" id="A0AAE2VAM4"/>
<keyword evidence="8" id="KW-0505">Motor protein</keyword>
<dbReference type="GO" id="GO:0019894">
    <property type="term" value="F:kinesin binding"/>
    <property type="evidence" value="ECO:0007669"/>
    <property type="project" value="TreeGrafter"/>
</dbReference>
<name>A0AAE2VAM4_9BACT</name>
<keyword evidence="6 10" id="KW-0802">TPR repeat</keyword>
<sequence>MYFAGQRLGCGVYFPRVVVTSHLPPRQKSMESGTANLLNMLQARVRKLCEEGNWNEAMHSATAGVDKARAALGSDLESREALAISLEVQADFLRQYGKLEESRQAYLEALELLGETDGDHTEQKARISASVAVVYDSDGNEEEAIRFYERGVDLFERMTPPALLDVADLCNNLAYIYKTRGDFDEAESLYLKALQICHEHLGPNDEETAAICNNVGALYLAAGYYEQAREMQMMALEARRVTFGEDHVETAQSHANLALSLCETDELEEAKEHFVTALSIYEKQLSEAPMDYATVSSNYAEFLRANDDEKGAANIEKRAGKKLKKVS</sequence>
<evidence type="ECO:0000256" key="5">
    <source>
        <dbReference type="ARBA" id="ARBA00022737"/>
    </source>
</evidence>
<dbReference type="PROSITE" id="PS50005">
    <property type="entry name" value="TPR"/>
    <property type="match status" value="1"/>
</dbReference>
<keyword evidence="4" id="KW-0493">Microtubule</keyword>
<keyword evidence="7" id="KW-0175">Coiled coil</keyword>
<gene>
    <name evidence="11" type="ORF">JIN83_00635</name>
</gene>
<comment type="subcellular location">
    <subcellularLocation>
        <location evidence="1">Cytoplasm</location>
        <location evidence="1">Cytoskeleton</location>
    </subcellularLocation>
</comment>
<comment type="similarity">
    <text evidence="2">Belongs to the kinesin light chain family.</text>
</comment>
<evidence type="ECO:0000256" key="10">
    <source>
        <dbReference type="PROSITE-ProRule" id="PRU00339"/>
    </source>
</evidence>